<dbReference type="GO" id="GO:0009435">
    <property type="term" value="P:NAD+ biosynthetic process"/>
    <property type="evidence" value="ECO:0007669"/>
    <property type="project" value="InterPro"/>
</dbReference>
<dbReference type="GO" id="GO:0008734">
    <property type="term" value="F:L-aspartate oxidase activity"/>
    <property type="evidence" value="ECO:0007669"/>
    <property type="project" value="InterPro"/>
</dbReference>
<dbReference type="PANTHER" id="PTHR42716:SF1">
    <property type="entry name" value="SLL0471 PROTEIN"/>
    <property type="match status" value="1"/>
</dbReference>
<name>A0A9P5HDH4_9HYPO</name>
<dbReference type="SUPFAM" id="SSF51905">
    <property type="entry name" value="FAD/NAD(P)-binding domain"/>
    <property type="match status" value="1"/>
</dbReference>
<organism evidence="2 3">
    <name type="scientific">Cylindrodendrum hubeiense</name>
    <dbReference type="NCBI Taxonomy" id="595255"/>
    <lineage>
        <taxon>Eukaryota</taxon>
        <taxon>Fungi</taxon>
        <taxon>Dikarya</taxon>
        <taxon>Ascomycota</taxon>
        <taxon>Pezizomycotina</taxon>
        <taxon>Sordariomycetes</taxon>
        <taxon>Hypocreomycetidae</taxon>
        <taxon>Hypocreales</taxon>
        <taxon>Nectriaceae</taxon>
        <taxon>Cylindrodendrum</taxon>
    </lineage>
</organism>
<gene>
    <name evidence="2" type="ORF">G7Z17_g5162</name>
</gene>
<keyword evidence="3" id="KW-1185">Reference proteome</keyword>
<evidence type="ECO:0000256" key="1">
    <source>
        <dbReference type="SAM" id="MobiDB-lite"/>
    </source>
</evidence>
<dbReference type="PANTHER" id="PTHR42716">
    <property type="entry name" value="L-ASPARTATE OXIDASE"/>
    <property type="match status" value="1"/>
</dbReference>
<proteinExistence type="predicted"/>
<sequence>MLLIDTPWGDRGRVAETRDSAKPPAQRVTLSDTGGDHVHSRMTHATRHGECREDAKSPAAPLMLAKGSCGGAFLLIHSTIILLPAPLQDELSRMGDLQINETSTAASWQRAHLNSRPRTFSTDILVVGGGLGGVAAALGGLRRGRRVFLTEEYEWLGGQLTSQAVPPDEHCWVEQFGVTRSYRSLRDGIRQYYRDNYPLTEEARRRPQFNPGAGHVSKLCHEPRVAVAVIDAMLMPYIGNGQLVIKKHTKPVSCQMDEQQVVRAVEFRRLDFGENFTVDAKFVIDATELGDLLPMTNTPYVTGFESQKDTGEPSAPEEAQPQNSQAVSICFAVDHIDGEDNTIPKPPQYDYWRKYHPAFWGAPLLGLKAPHPRTLKIVEREFTPNPNDDPALVDADQRKSGGDMNLWTFRRIAARDNFRPGAYQSDVCLVNWPMIDYFEKPIIDVPEHELEVRLSAAASLSYSMLYYLQTDCPRADGKGKGYPGLRLRGDITGTEHGLAMAPYIRESRRIKAVTTIVEQHLSLEVRGDKGAVHYPDSVGVGMYRIDLHPSTGGDNYIDVACCPFEIPLGALIPLERSNLLAGCKNIGTTHITNGCYRLHPVEWNIGEAAGLLAAHCLETGLSPHEVQGKEKLFEKFHKVLLQEGIETAWPDVSGY</sequence>
<comment type="caution">
    <text evidence="2">The sequence shown here is derived from an EMBL/GenBank/DDBJ whole genome shotgun (WGS) entry which is preliminary data.</text>
</comment>
<evidence type="ECO:0000313" key="2">
    <source>
        <dbReference type="EMBL" id="KAF7551238.1"/>
    </source>
</evidence>
<dbReference type="InterPro" id="IPR036188">
    <property type="entry name" value="FAD/NAD-bd_sf"/>
</dbReference>
<evidence type="ECO:0000313" key="3">
    <source>
        <dbReference type="Proteomes" id="UP000722485"/>
    </source>
</evidence>
<reference evidence="2" key="1">
    <citation type="submission" date="2020-03" db="EMBL/GenBank/DDBJ databases">
        <title>Draft Genome Sequence of Cylindrodendrum hubeiense.</title>
        <authorList>
            <person name="Buettner E."/>
            <person name="Kellner H."/>
        </authorList>
    </citation>
    <scope>NUCLEOTIDE SEQUENCE</scope>
    <source>
        <strain evidence="2">IHI 201604</strain>
    </source>
</reference>
<feature type="region of interest" description="Disordered" evidence="1">
    <location>
        <begin position="1"/>
        <end position="54"/>
    </location>
</feature>
<dbReference type="AlphaFoldDB" id="A0A9P5HDH4"/>
<dbReference type="EMBL" id="JAANBB010000082">
    <property type="protein sequence ID" value="KAF7551238.1"/>
    <property type="molecule type" value="Genomic_DNA"/>
</dbReference>
<feature type="region of interest" description="Disordered" evidence="1">
    <location>
        <begin position="303"/>
        <end position="323"/>
    </location>
</feature>
<evidence type="ECO:0008006" key="4">
    <source>
        <dbReference type="Google" id="ProtNLM"/>
    </source>
</evidence>
<dbReference type="OrthoDB" id="10010588at2759"/>
<feature type="compositionally biased region" description="Basic and acidic residues" evidence="1">
    <location>
        <begin position="8"/>
        <end position="21"/>
    </location>
</feature>
<dbReference type="Gene3D" id="3.50.50.60">
    <property type="entry name" value="FAD/NAD(P)-binding domain"/>
    <property type="match status" value="1"/>
</dbReference>
<dbReference type="InterPro" id="IPR005288">
    <property type="entry name" value="NadB"/>
</dbReference>
<dbReference type="Pfam" id="PF12831">
    <property type="entry name" value="FAD_oxidored"/>
    <property type="match status" value="1"/>
</dbReference>
<protein>
    <recommendedName>
        <fullName evidence="4">FAD dependent oxidoreductase</fullName>
    </recommendedName>
</protein>
<dbReference type="Proteomes" id="UP000722485">
    <property type="component" value="Unassembled WGS sequence"/>
</dbReference>
<accession>A0A9P5HDH4</accession>